<comment type="similarity">
    <text evidence="1">Belongs to the universal stress protein A family.</text>
</comment>
<dbReference type="Gene3D" id="3.40.50.620">
    <property type="entry name" value="HUPs"/>
    <property type="match status" value="1"/>
</dbReference>
<dbReference type="InterPro" id="IPR029063">
    <property type="entry name" value="SAM-dependent_MTases_sf"/>
</dbReference>
<evidence type="ECO:0000313" key="6">
    <source>
        <dbReference type="EMBL" id="AUW94136.1"/>
    </source>
</evidence>
<sequence>MQGDYALGDMQMGETPELFNEIASHYDRWSNLLSGEGIRAWHHFAVDQMRLGPGLNILDVGCGTGTATRLMAKAAGPTSRVVGLDPAEAMLGVARKIVPDPESAPVEWVLGAAEHLPFADQTFDRVTAQFSLRNMSDWLEGLKEMVRVLKVGGRLTILEMVQPVTSLGALARRGLDAITANLSNDALVPYQWLGVSLQHAPTADELSWEAAHLGIGTITRHYWLGDLVAVVSGVRASDEVSSHQATQRGPVVWAIDGSVTALKGAAWINRFVASGTGIHLITIIPPKVRAEEVAETDRLFWSRQHRRAQALLDEHRFRCESSVLEGEPGPTMVRFLEDVHASMVVMGKKTRTPSADLWMGSVARYVFMHAPVPTLFVPTAESMD</sequence>
<dbReference type="InterPro" id="IPR006015">
    <property type="entry name" value="Universal_stress_UspA"/>
</dbReference>
<protein>
    <recommendedName>
        <fullName evidence="5">UspA domain-containing protein</fullName>
    </recommendedName>
</protein>
<dbReference type="Pfam" id="PF00582">
    <property type="entry name" value="Usp"/>
    <property type="match status" value="1"/>
</dbReference>
<evidence type="ECO:0000259" key="5">
    <source>
        <dbReference type="Pfam" id="PF00582"/>
    </source>
</evidence>
<dbReference type="PANTHER" id="PTHR43591:SF24">
    <property type="entry name" value="2-METHOXY-6-POLYPRENYL-1,4-BENZOQUINOL METHYLASE, MITOCHONDRIAL"/>
    <property type="match status" value="1"/>
</dbReference>
<keyword evidence="4" id="KW-0949">S-adenosyl-L-methionine</keyword>
<reference evidence="6 7" key="1">
    <citation type="journal article" date="2019" name="Sci. Rep.">
        <title>Sulfobacillus thermotolerans: new insights into resistance and metabolic capacities of acidophilic chemolithotrophs.</title>
        <authorList>
            <person name="Panyushkina A.E."/>
            <person name="Babenko V.V."/>
            <person name="Nikitina A.S."/>
            <person name="Selezneva O.V."/>
            <person name="Tsaplina I.A."/>
            <person name="Letarova M.A."/>
            <person name="Kostryukova E.S."/>
            <person name="Letarov A.V."/>
        </authorList>
    </citation>
    <scope>NUCLEOTIDE SEQUENCE [LARGE SCALE GENOMIC DNA]</scope>
    <source>
        <strain evidence="6 7">Kr1</strain>
    </source>
</reference>
<evidence type="ECO:0000256" key="4">
    <source>
        <dbReference type="ARBA" id="ARBA00022691"/>
    </source>
</evidence>
<dbReference type="CDD" id="cd02440">
    <property type="entry name" value="AdoMet_MTases"/>
    <property type="match status" value="1"/>
</dbReference>
<organism evidence="6 7">
    <name type="scientific">Sulfobacillus thermotolerans</name>
    <dbReference type="NCBI Taxonomy" id="338644"/>
    <lineage>
        <taxon>Bacteria</taxon>
        <taxon>Bacillati</taxon>
        <taxon>Bacillota</taxon>
        <taxon>Clostridia</taxon>
        <taxon>Eubacteriales</taxon>
        <taxon>Clostridiales Family XVII. Incertae Sedis</taxon>
        <taxon>Sulfobacillus</taxon>
    </lineage>
</organism>
<dbReference type="PRINTS" id="PR01438">
    <property type="entry name" value="UNVRSLSTRESS"/>
</dbReference>
<dbReference type="PROSITE" id="PS51608">
    <property type="entry name" value="SAM_MT_UBIE"/>
    <property type="match status" value="1"/>
</dbReference>
<dbReference type="Gene3D" id="3.40.50.150">
    <property type="entry name" value="Vaccinia Virus protein VP39"/>
    <property type="match status" value="1"/>
</dbReference>
<evidence type="ECO:0000256" key="3">
    <source>
        <dbReference type="ARBA" id="ARBA00022679"/>
    </source>
</evidence>
<name>A0ABM6RS73_9FIRM</name>
<evidence type="ECO:0000256" key="1">
    <source>
        <dbReference type="ARBA" id="ARBA00008791"/>
    </source>
</evidence>
<evidence type="ECO:0000256" key="2">
    <source>
        <dbReference type="ARBA" id="ARBA00022603"/>
    </source>
</evidence>
<evidence type="ECO:0000313" key="7">
    <source>
        <dbReference type="Proteomes" id="UP000325292"/>
    </source>
</evidence>
<dbReference type="Proteomes" id="UP000325292">
    <property type="component" value="Chromosome"/>
</dbReference>
<dbReference type="InterPro" id="IPR014729">
    <property type="entry name" value="Rossmann-like_a/b/a_fold"/>
</dbReference>
<dbReference type="SUPFAM" id="SSF53335">
    <property type="entry name" value="S-adenosyl-L-methionine-dependent methyltransferases"/>
    <property type="match status" value="1"/>
</dbReference>
<keyword evidence="3" id="KW-0808">Transferase</keyword>
<dbReference type="CDD" id="cd00293">
    <property type="entry name" value="USP-like"/>
    <property type="match status" value="1"/>
</dbReference>
<dbReference type="InterPro" id="IPR004033">
    <property type="entry name" value="UbiE/COQ5_MeTrFase"/>
</dbReference>
<gene>
    <name evidence="6" type="ORF">BXT84_09355</name>
</gene>
<keyword evidence="2" id="KW-0489">Methyltransferase</keyword>
<keyword evidence="7" id="KW-1185">Reference proteome</keyword>
<dbReference type="SUPFAM" id="SSF52402">
    <property type="entry name" value="Adenine nucleotide alpha hydrolases-like"/>
    <property type="match status" value="1"/>
</dbReference>
<dbReference type="EMBL" id="CP019454">
    <property type="protein sequence ID" value="AUW94136.1"/>
    <property type="molecule type" value="Genomic_DNA"/>
</dbReference>
<accession>A0ABM6RS73</accession>
<feature type="domain" description="UspA" evidence="5">
    <location>
        <begin position="250"/>
        <end position="378"/>
    </location>
</feature>
<dbReference type="PANTHER" id="PTHR43591">
    <property type="entry name" value="METHYLTRANSFERASE"/>
    <property type="match status" value="1"/>
</dbReference>
<dbReference type="InterPro" id="IPR006016">
    <property type="entry name" value="UspA"/>
</dbReference>
<dbReference type="Pfam" id="PF01209">
    <property type="entry name" value="Ubie_methyltran"/>
    <property type="match status" value="1"/>
</dbReference>
<proteinExistence type="inferred from homology"/>